<evidence type="ECO:0000313" key="1">
    <source>
        <dbReference type="EMBL" id="OAF69573.1"/>
    </source>
</evidence>
<protein>
    <submittedName>
        <fullName evidence="1">Uncharacterized protein</fullName>
    </submittedName>
</protein>
<comment type="caution">
    <text evidence="1">The sequence shown here is derived from an EMBL/GenBank/DDBJ whole genome shotgun (WGS) entry which is preliminary data.</text>
</comment>
<name>A0A177B7F0_9BILA</name>
<keyword evidence="2" id="KW-1185">Reference proteome</keyword>
<gene>
    <name evidence="1" type="ORF">A3Q56_02695</name>
</gene>
<proteinExistence type="predicted"/>
<reference evidence="1 2" key="1">
    <citation type="submission" date="2016-04" db="EMBL/GenBank/DDBJ databases">
        <title>The genome of Intoshia linei affirms orthonectids as highly simplified spiralians.</title>
        <authorList>
            <person name="Mikhailov K.V."/>
            <person name="Slusarev G.S."/>
            <person name="Nikitin M.A."/>
            <person name="Logacheva M.D."/>
            <person name="Penin A."/>
            <person name="Aleoshin V."/>
            <person name="Panchin Y.V."/>
        </authorList>
    </citation>
    <scope>NUCLEOTIDE SEQUENCE [LARGE SCALE GENOMIC DNA]</scope>
    <source>
        <strain evidence="1">Intl2013</strain>
        <tissue evidence="1">Whole animal</tissue>
    </source>
</reference>
<dbReference type="AlphaFoldDB" id="A0A177B7F0"/>
<sequence length="68" mass="7886">MLEENVSESNHIEEEGLLCKKSNNKLEKHVSFKNNVISQRSEPQSVVLSTRQSDRGNDYLGWLFLHIE</sequence>
<organism evidence="1 2">
    <name type="scientific">Intoshia linei</name>
    <dbReference type="NCBI Taxonomy" id="1819745"/>
    <lineage>
        <taxon>Eukaryota</taxon>
        <taxon>Metazoa</taxon>
        <taxon>Spiralia</taxon>
        <taxon>Lophotrochozoa</taxon>
        <taxon>Mesozoa</taxon>
        <taxon>Orthonectida</taxon>
        <taxon>Rhopaluridae</taxon>
        <taxon>Intoshia</taxon>
    </lineage>
</organism>
<dbReference type="EMBL" id="LWCA01000260">
    <property type="protein sequence ID" value="OAF69573.1"/>
    <property type="molecule type" value="Genomic_DNA"/>
</dbReference>
<accession>A0A177B7F0</accession>
<dbReference type="Proteomes" id="UP000078046">
    <property type="component" value="Unassembled WGS sequence"/>
</dbReference>
<evidence type="ECO:0000313" key="2">
    <source>
        <dbReference type="Proteomes" id="UP000078046"/>
    </source>
</evidence>